<dbReference type="GO" id="GO:0003824">
    <property type="term" value="F:catalytic activity"/>
    <property type="evidence" value="ECO:0007669"/>
    <property type="project" value="UniProtKB-ARBA"/>
</dbReference>
<dbReference type="Proteomes" id="UP000623608">
    <property type="component" value="Unassembled WGS sequence"/>
</dbReference>
<keyword evidence="3" id="KW-1185">Reference proteome</keyword>
<dbReference type="PANTHER" id="PTHR43433:SF8">
    <property type="entry name" value="BIFUNCTIONAL LIPASE_ADENYLATE CYCLASE LIPJ"/>
    <property type="match status" value="1"/>
</dbReference>
<accession>A0A919NSU5</accession>
<evidence type="ECO:0000313" key="2">
    <source>
        <dbReference type="EMBL" id="GIF22917.1"/>
    </source>
</evidence>
<dbReference type="EMBL" id="BOMY01000037">
    <property type="protein sequence ID" value="GIF22917.1"/>
    <property type="molecule type" value="Genomic_DNA"/>
</dbReference>
<dbReference type="Gene3D" id="1.10.260.40">
    <property type="entry name" value="lambda repressor-like DNA-binding domains"/>
    <property type="match status" value="1"/>
</dbReference>
<organism evidence="2 3">
    <name type="scientific">Paractinoplanes tereljensis</name>
    <dbReference type="NCBI Taxonomy" id="571912"/>
    <lineage>
        <taxon>Bacteria</taxon>
        <taxon>Bacillati</taxon>
        <taxon>Actinomycetota</taxon>
        <taxon>Actinomycetes</taxon>
        <taxon>Micromonosporales</taxon>
        <taxon>Micromonosporaceae</taxon>
        <taxon>Paractinoplanes</taxon>
    </lineage>
</organism>
<dbReference type="SUPFAM" id="SSF47413">
    <property type="entry name" value="lambda repressor-like DNA-binding domains"/>
    <property type="match status" value="1"/>
</dbReference>
<comment type="caution">
    <text evidence="2">The sequence shown here is derived from an EMBL/GenBank/DDBJ whole genome shotgun (WGS) entry which is preliminary data.</text>
</comment>
<dbReference type="GO" id="GO:0003677">
    <property type="term" value="F:DNA binding"/>
    <property type="evidence" value="ECO:0007669"/>
    <property type="project" value="InterPro"/>
</dbReference>
<dbReference type="SMART" id="SM00530">
    <property type="entry name" value="HTH_XRE"/>
    <property type="match status" value="1"/>
</dbReference>
<reference evidence="2" key="1">
    <citation type="submission" date="2021-01" db="EMBL/GenBank/DDBJ databases">
        <title>Whole genome shotgun sequence of Actinoplanes tereljensis NBRC 105297.</title>
        <authorList>
            <person name="Komaki H."/>
            <person name="Tamura T."/>
        </authorList>
    </citation>
    <scope>NUCLEOTIDE SEQUENCE</scope>
    <source>
        <strain evidence="2">NBRC 105297</strain>
    </source>
</reference>
<protein>
    <recommendedName>
        <fullName evidence="1">HTH cro/C1-type domain-containing protein</fullName>
    </recommendedName>
</protein>
<dbReference type="Gene3D" id="3.40.50.1820">
    <property type="entry name" value="alpha/beta hydrolase"/>
    <property type="match status" value="1"/>
</dbReference>
<name>A0A919NSU5_9ACTN</name>
<dbReference type="InterPro" id="IPR029058">
    <property type="entry name" value="AB_hydrolase_fold"/>
</dbReference>
<dbReference type="PANTHER" id="PTHR43433">
    <property type="entry name" value="HYDROLASE, ALPHA/BETA FOLD FAMILY PROTEIN"/>
    <property type="match status" value="1"/>
</dbReference>
<dbReference type="InterPro" id="IPR001387">
    <property type="entry name" value="Cro/C1-type_HTH"/>
</dbReference>
<dbReference type="CDD" id="cd00093">
    <property type="entry name" value="HTH_XRE"/>
    <property type="match status" value="1"/>
</dbReference>
<dbReference type="InterPro" id="IPR000073">
    <property type="entry name" value="AB_hydrolase_1"/>
</dbReference>
<dbReference type="SUPFAM" id="SSF53474">
    <property type="entry name" value="alpha/beta-Hydrolases"/>
    <property type="match status" value="1"/>
</dbReference>
<dbReference type="InterPro" id="IPR050471">
    <property type="entry name" value="AB_hydrolase"/>
</dbReference>
<sequence>MLGDVVRGYRQTLGWSQEDLADRTGVSVRGIRKIEARETGIPRPATVRLLADAFALRGDERDRFCQTALTAPADPQPSELVRFAATPVGRVAYTVTGSGPPLLCMLGWISHLDVLGESPQHRRFVEALAREHTVIRYDKVGCGLSDRTAPEPTPASELAVVESLAEHLGLGRFALFGSCESGQVAATYAARNPAALSSLILYGSCARGADLASDAVKRSVLDLVRTHWGLGSRVLADIWFPDAPAEQTAWFARMQRAAATADTAAALLEMFYRTDVTALLPTIRVPTLVLHRRGSRAVRFELGRELATLIPGSTLAALDGRMQPIYAETTDLAAETLLSFLTNLK</sequence>
<dbReference type="Pfam" id="PF13560">
    <property type="entry name" value="HTH_31"/>
    <property type="match status" value="1"/>
</dbReference>
<evidence type="ECO:0000313" key="3">
    <source>
        <dbReference type="Proteomes" id="UP000623608"/>
    </source>
</evidence>
<feature type="domain" description="HTH cro/C1-type" evidence="1">
    <location>
        <begin position="6"/>
        <end position="61"/>
    </location>
</feature>
<dbReference type="InterPro" id="IPR010982">
    <property type="entry name" value="Lambda_DNA-bd_dom_sf"/>
</dbReference>
<dbReference type="PROSITE" id="PS50943">
    <property type="entry name" value="HTH_CROC1"/>
    <property type="match status" value="1"/>
</dbReference>
<evidence type="ECO:0000259" key="1">
    <source>
        <dbReference type="PROSITE" id="PS50943"/>
    </source>
</evidence>
<dbReference type="RefSeq" id="WP_203810841.1">
    <property type="nucleotide sequence ID" value="NZ_BOMY01000037.1"/>
</dbReference>
<dbReference type="AlphaFoldDB" id="A0A919NSU5"/>
<proteinExistence type="predicted"/>
<dbReference type="Pfam" id="PF00561">
    <property type="entry name" value="Abhydrolase_1"/>
    <property type="match status" value="1"/>
</dbReference>
<gene>
    <name evidence="2" type="ORF">Ate02nite_56470</name>
</gene>